<dbReference type="Proteomes" id="UP000593562">
    <property type="component" value="Unassembled WGS sequence"/>
</dbReference>
<dbReference type="PANTHER" id="PTHR33344">
    <property type="entry name" value="OS02G0761600 PROTEIN"/>
    <property type="match status" value="1"/>
</dbReference>
<reference evidence="3 4" key="1">
    <citation type="journal article" date="2020" name="Nat. Commun.">
        <title>Genome of Tripterygium wilfordii and identification of cytochrome P450 involved in triptolide biosynthesis.</title>
        <authorList>
            <person name="Tu L."/>
            <person name="Su P."/>
            <person name="Zhang Z."/>
            <person name="Gao L."/>
            <person name="Wang J."/>
            <person name="Hu T."/>
            <person name="Zhou J."/>
            <person name="Zhang Y."/>
            <person name="Zhao Y."/>
            <person name="Liu Y."/>
            <person name="Song Y."/>
            <person name="Tong Y."/>
            <person name="Lu Y."/>
            <person name="Yang J."/>
            <person name="Xu C."/>
            <person name="Jia M."/>
            <person name="Peters R.J."/>
            <person name="Huang L."/>
            <person name="Gao W."/>
        </authorList>
    </citation>
    <scope>NUCLEOTIDE SEQUENCE [LARGE SCALE GENOMIC DNA]</scope>
    <source>
        <strain evidence="4">cv. XIE 37</strain>
        <tissue evidence="3">Leaf</tissue>
    </source>
</reference>
<proteinExistence type="predicted"/>
<feature type="transmembrane region" description="Helical" evidence="2">
    <location>
        <begin position="38"/>
        <end position="58"/>
    </location>
</feature>
<name>A0A7J7CRF6_TRIWF</name>
<evidence type="ECO:0000256" key="1">
    <source>
        <dbReference type="SAM" id="MobiDB-lite"/>
    </source>
</evidence>
<comment type="caution">
    <text evidence="3">The sequence shown here is derived from an EMBL/GenBank/DDBJ whole genome shotgun (WGS) entry which is preliminary data.</text>
</comment>
<dbReference type="PANTHER" id="PTHR33344:SF7">
    <property type="entry name" value="TRANSMEMBRANE PROTEIN"/>
    <property type="match status" value="1"/>
</dbReference>
<dbReference type="EMBL" id="JAAARO010000014">
    <property type="protein sequence ID" value="KAF5736702.1"/>
    <property type="molecule type" value="Genomic_DNA"/>
</dbReference>
<dbReference type="InParanoid" id="A0A7J7CRF6"/>
<keyword evidence="2" id="KW-0812">Transmembrane</keyword>
<keyword evidence="2" id="KW-0472">Membrane</keyword>
<keyword evidence="2" id="KW-1133">Transmembrane helix</keyword>
<organism evidence="3 4">
    <name type="scientific">Tripterygium wilfordii</name>
    <name type="common">Thunder God vine</name>
    <dbReference type="NCBI Taxonomy" id="458696"/>
    <lineage>
        <taxon>Eukaryota</taxon>
        <taxon>Viridiplantae</taxon>
        <taxon>Streptophyta</taxon>
        <taxon>Embryophyta</taxon>
        <taxon>Tracheophyta</taxon>
        <taxon>Spermatophyta</taxon>
        <taxon>Magnoliopsida</taxon>
        <taxon>eudicotyledons</taxon>
        <taxon>Gunneridae</taxon>
        <taxon>Pentapetalae</taxon>
        <taxon>rosids</taxon>
        <taxon>fabids</taxon>
        <taxon>Celastrales</taxon>
        <taxon>Celastraceae</taxon>
        <taxon>Tripterygium</taxon>
    </lineage>
</organism>
<sequence length="171" mass="19839">MLSMIAESIYTNTGQYLEKKQRMEIPQSWRGILSFKSATIVLSILNVVTVLFLLQGFLSSYSVRYKLSSDEPDSVQLRYIKESEEMRHAMQPWELIKRVREIEQETYTESETIQRKDTKQTAAVDLSKRLKDSHSLDDAASSKALEEWRKRKMERARQRELGKNGTASSQA</sequence>
<gene>
    <name evidence="3" type="ORF">HS088_TW14G00852</name>
</gene>
<evidence type="ECO:0000313" key="3">
    <source>
        <dbReference type="EMBL" id="KAF5736702.1"/>
    </source>
</evidence>
<feature type="region of interest" description="Disordered" evidence="1">
    <location>
        <begin position="133"/>
        <end position="171"/>
    </location>
</feature>
<accession>A0A7J7CRF6</accession>
<evidence type="ECO:0000313" key="4">
    <source>
        <dbReference type="Proteomes" id="UP000593562"/>
    </source>
</evidence>
<dbReference type="OrthoDB" id="994207at2759"/>
<dbReference type="AlphaFoldDB" id="A0A7J7CRF6"/>
<keyword evidence="4" id="KW-1185">Reference proteome</keyword>
<feature type="compositionally biased region" description="Basic and acidic residues" evidence="1">
    <location>
        <begin position="144"/>
        <end position="162"/>
    </location>
</feature>
<dbReference type="FunCoup" id="A0A7J7CRF6">
    <property type="interactions" value="745"/>
</dbReference>
<evidence type="ECO:0000256" key="2">
    <source>
        <dbReference type="SAM" id="Phobius"/>
    </source>
</evidence>
<protein>
    <submittedName>
        <fullName evidence="3">Uncharacterized protein</fullName>
    </submittedName>
</protein>